<dbReference type="AlphaFoldDB" id="A0A2N1NB96"/>
<evidence type="ECO:0000313" key="1">
    <source>
        <dbReference type="EMBL" id="PKK71186.1"/>
    </source>
</evidence>
<dbReference type="VEuPathDB" id="FungiDB:RhiirFUN_025219"/>
<protein>
    <recommendedName>
        <fullName evidence="3">Crinkler family protein</fullName>
    </recommendedName>
</protein>
<dbReference type="SUPFAM" id="SSF81585">
    <property type="entry name" value="PsbU/PolX domain-like"/>
    <property type="match status" value="1"/>
</dbReference>
<dbReference type="VEuPathDB" id="FungiDB:RhiirA1_457298"/>
<dbReference type="VEuPathDB" id="FungiDB:FUN_006092"/>
<reference evidence="1 2" key="2">
    <citation type="submission" date="2017-10" db="EMBL/GenBank/DDBJ databases">
        <title>Extensive intraspecific genome diversity in a model arbuscular mycorrhizal fungus.</title>
        <authorList>
            <person name="Chen E.C.H."/>
            <person name="Morin E."/>
            <person name="Baudet D."/>
            <person name="Noel J."/>
            <person name="Ndikumana S."/>
            <person name="Charron P."/>
            <person name="St-Onge C."/>
            <person name="Giorgi J."/>
            <person name="Grigoriev I.V."/>
            <person name="Roux C."/>
            <person name="Martin F.M."/>
            <person name="Corradi N."/>
        </authorList>
    </citation>
    <scope>NUCLEOTIDE SEQUENCE [LARGE SCALE GENOMIC DNA]</scope>
    <source>
        <strain evidence="1 2">C2</strain>
    </source>
</reference>
<dbReference type="VEuPathDB" id="FungiDB:FUN_022785"/>
<proteinExistence type="predicted"/>
<reference evidence="1 2" key="1">
    <citation type="submission" date="2016-04" db="EMBL/GenBank/DDBJ databases">
        <title>Genome analyses suggest a sexual origin of heterokaryosis in a supposedly ancient asexual fungus.</title>
        <authorList>
            <person name="Ropars J."/>
            <person name="Sedzielewska K."/>
            <person name="Noel J."/>
            <person name="Charron P."/>
            <person name="Farinelli L."/>
            <person name="Marton T."/>
            <person name="Kruger M."/>
            <person name="Pelin A."/>
            <person name="Brachmann A."/>
            <person name="Corradi N."/>
        </authorList>
    </citation>
    <scope>NUCLEOTIDE SEQUENCE [LARGE SCALE GENOMIC DNA]</scope>
    <source>
        <strain evidence="1 2">C2</strain>
    </source>
</reference>
<dbReference type="EMBL" id="LLXL01000541">
    <property type="protein sequence ID" value="PKK71186.1"/>
    <property type="molecule type" value="Genomic_DNA"/>
</dbReference>
<dbReference type="VEuPathDB" id="FungiDB:RhiirA1_457299"/>
<name>A0A2N1NB96_9GLOM</name>
<evidence type="ECO:0008006" key="3">
    <source>
        <dbReference type="Google" id="ProtNLM"/>
    </source>
</evidence>
<sequence length="778" mass="89859">MEMIFKLYVLQSNSCDFLTVNIYKDDNDKKRYINFDDEKTHLNKLNKLYVKHLRDHVCSIKGVEQNISTEEDVQKLQGKDMELDQRFSTYFQDELDKLDDAVNWSNIDSVYNWIKELKQSNENRKPKFVSSFGAEFPLQGLVYNDAIRYDKELHHIPIPANGPGTGKSQFLQELLTLLEQYRNEHLSQIDNLKMLVINITFNTVTSASDEDAFAGPASVALRILYDYFISGSKTLDFKQFMRMCGKNGKDWKTFEIETACSVVLKDVGGNIDLFVIGIDELNVLYNLAKGDQRPVCDIIHAVGSLSCNTKKMLYVPILAGTIQGPLEKFIQELTYKLLRLPLRLLSNEEVNAISAYLINTHEELKNYINKNSRIVQCCISDLGGHVKALEYFYNLLLNLIKKDTHTVNYVFLMNLVKFELEEKYPFRDYAKIMEQVVARAILNIPVNKGDPVNKIRNDDKITIYSYVDLSSKGIISLEAVPDDTLFYVRMPYMWVWILTSLKESRAGKFWDVMIDQESHILWQVFEDFNVQFWILRLHLLKLLYEKIEIQVLLRGTYHAVDCPHLNYEIQLPTVDLYYIVLKSQFPDNVQIENLSPGIMYKNGKGAPCADHFFFLDDLLVFIQDKSLDATTEQPQTLSKSMIKAEHEKAVIGYKQFKDSFGSKCPIKHWILFICTNGSCTNDCFESLPENCFVVDCGNFHGYTFSSRAGFSAANDKLDANTVKEYELRTIRGIGKAIASKITLKRKERAFEDENDLYNRVKRIPPEAKTKIEVVKKYY</sequence>
<evidence type="ECO:0000313" key="2">
    <source>
        <dbReference type="Proteomes" id="UP000233469"/>
    </source>
</evidence>
<dbReference type="Proteomes" id="UP000233469">
    <property type="component" value="Unassembled WGS sequence"/>
</dbReference>
<gene>
    <name evidence="1" type="ORF">RhiirC2_778706</name>
</gene>
<dbReference type="Gene3D" id="1.10.150.320">
    <property type="entry name" value="Photosystem II 12 kDa extrinsic protein"/>
    <property type="match status" value="1"/>
</dbReference>
<accession>A0A2N1NB96</accession>
<comment type="caution">
    <text evidence="1">The sequence shown here is derived from an EMBL/GenBank/DDBJ whole genome shotgun (WGS) entry which is preliminary data.</text>
</comment>
<organism evidence="1 2">
    <name type="scientific">Rhizophagus irregularis</name>
    <dbReference type="NCBI Taxonomy" id="588596"/>
    <lineage>
        <taxon>Eukaryota</taxon>
        <taxon>Fungi</taxon>
        <taxon>Fungi incertae sedis</taxon>
        <taxon>Mucoromycota</taxon>
        <taxon>Glomeromycotina</taxon>
        <taxon>Glomeromycetes</taxon>
        <taxon>Glomerales</taxon>
        <taxon>Glomeraceae</taxon>
        <taxon>Rhizophagus</taxon>
    </lineage>
</organism>
<dbReference type="VEuPathDB" id="FungiDB:RhiirFUN_025217"/>